<dbReference type="Pfam" id="PF01435">
    <property type="entry name" value="Peptidase_M48"/>
    <property type="match status" value="1"/>
</dbReference>
<name>A0A238ZRR7_9RHOB</name>
<accession>A0A238ZRR7</accession>
<reference evidence="9 10" key="1">
    <citation type="submission" date="2017-06" db="EMBL/GenBank/DDBJ databases">
        <authorList>
            <person name="Kim H.J."/>
            <person name="Triplett B.A."/>
        </authorList>
    </citation>
    <scope>NUCLEOTIDE SEQUENCE [LARGE SCALE GENOMIC DNA]</scope>
    <source>
        <strain evidence="9 10">DSM 29052</strain>
    </source>
</reference>
<keyword evidence="2" id="KW-0479">Metal-binding</keyword>
<dbReference type="GO" id="GO:0051603">
    <property type="term" value="P:proteolysis involved in protein catabolic process"/>
    <property type="evidence" value="ECO:0007669"/>
    <property type="project" value="TreeGrafter"/>
</dbReference>
<evidence type="ECO:0000256" key="1">
    <source>
        <dbReference type="ARBA" id="ARBA00022670"/>
    </source>
</evidence>
<keyword evidence="5 6" id="KW-0482">Metalloprotease</keyword>
<sequence length="271" mass="30023">MPRVQLSYRCLVCLRQCLGPQRMIGTCDSPLGGGLSMHHIQKMLKFSPILLAILYALVMYRFSTWRTGRELDARSTELADPRLKRLTDRMAAALNLDRIRVNIYEIDPVNGLAAPDGRIFITRGFYRKYQNGEVSAEELASVIAHEMGHVALGHSRRRMIDFSGQNALRTAIIVLLNRFLPGVGLMVANAVTSLLAAKLSRSDEYEADAYAAALLTKANIGVAPQKSLFHKLEALTQSRAGAAPAWLLSHPKTEERIAAIEALEARWTPVT</sequence>
<feature type="domain" description="Peptidase M48" evidence="8">
    <location>
        <begin position="79"/>
        <end position="263"/>
    </location>
</feature>
<dbReference type="GO" id="GO:0046872">
    <property type="term" value="F:metal ion binding"/>
    <property type="evidence" value="ECO:0007669"/>
    <property type="project" value="UniProtKB-KW"/>
</dbReference>
<evidence type="ECO:0000256" key="3">
    <source>
        <dbReference type="ARBA" id="ARBA00022801"/>
    </source>
</evidence>
<dbReference type="AlphaFoldDB" id="A0A238ZRR7"/>
<keyword evidence="1 6" id="KW-0645">Protease</keyword>
<gene>
    <name evidence="9" type="ORF">SAMN06265370_1398</name>
</gene>
<comment type="similarity">
    <text evidence="6">Belongs to the peptidase M48 family.</text>
</comment>
<keyword evidence="7" id="KW-0472">Membrane</keyword>
<evidence type="ECO:0000313" key="9">
    <source>
        <dbReference type="EMBL" id="SNR86045.1"/>
    </source>
</evidence>
<evidence type="ECO:0000256" key="4">
    <source>
        <dbReference type="ARBA" id="ARBA00022833"/>
    </source>
</evidence>
<dbReference type="GO" id="GO:0016020">
    <property type="term" value="C:membrane"/>
    <property type="evidence" value="ECO:0007669"/>
    <property type="project" value="TreeGrafter"/>
</dbReference>
<feature type="transmembrane region" description="Helical" evidence="7">
    <location>
        <begin position="43"/>
        <end position="62"/>
    </location>
</feature>
<dbReference type="GO" id="GO:0004222">
    <property type="term" value="F:metalloendopeptidase activity"/>
    <property type="evidence" value="ECO:0007669"/>
    <property type="project" value="InterPro"/>
</dbReference>
<evidence type="ECO:0000256" key="5">
    <source>
        <dbReference type="ARBA" id="ARBA00023049"/>
    </source>
</evidence>
<evidence type="ECO:0000313" key="10">
    <source>
        <dbReference type="Proteomes" id="UP000198417"/>
    </source>
</evidence>
<proteinExistence type="inferred from homology"/>
<keyword evidence="7" id="KW-1133">Transmembrane helix</keyword>
<keyword evidence="3 6" id="KW-0378">Hydrolase</keyword>
<evidence type="ECO:0000259" key="8">
    <source>
        <dbReference type="Pfam" id="PF01435"/>
    </source>
</evidence>
<evidence type="ECO:0000256" key="2">
    <source>
        <dbReference type="ARBA" id="ARBA00022723"/>
    </source>
</evidence>
<keyword evidence="10" id="KW-1185">Reference proteome</keyword>
<dbReference type="InterPro" id="IPR001915">
    <property type="entry name" value="Peptidase_M48"/>
</dbReference>
<protein>
    <submittedName>
        <fullName evidence="9">Putative metalloprotease</fullName>
    </submittedName>
</protein>
<dbReference type="Gene3D" id="3.30.2010.10">
    <property type="entry name" value="Metalloproteases ('zincins'), catalytic domain"/>
    <property type="match status" value="1"/>
</dbReference>
<keyword evidence="4 6" id="KW-0862">Zinc</keyword>
<comment type="cofactor">
    <cofactor evidence="6">
        <name>Zn(2+)</name>
        <dbReference type="ChEBI" id="CHEBI:29105"/>
    </cofactor>
    <text evidence="6">Binds 1 zinc ion per subunit.</text>
</comment>
<dbReference type="Proteomes" id="UP000198417">
    <property type="component" value="Unassembled WGS sequence"/>
</dbReference>
<organism evidence="9 10">
    <name type="scientific">Puniceibacterium sediminis</name>
    <dbReference type="NCBI Taxonomy" id="1608407"/>
    <lineage>
        <taxon>Bacteria</taxon>
        <taxon>Pseudomonadati</taxon>
        <taxon>Pseudomonadota</taxon>
        <taxon>Alphaproteobacteria</taxon>
        <taxon>Rhodobacterales</taxon>
        <taxon>Paracoccaceae</taxon>
        <taxon>Puniceibacterium</taxon>
    </lineage>
</organism>
<evidence type="ECO:0000256" key="6">
    <source>
        <dbReference type="RuleBase" id="RU003983"/>
    </source>
</evidence>
<dbReference type="PANTHER" id="PTHR22726:SF1">
    <property type="entry name" value="METALLOENDOPEPTIDASE OMA1, MITOCHONDRIAL"/>
    <property type="match status" value="1"/>
</dbReference>
<dbReference type="EMBL" id="FZNN01000039">
    <property type="protein sequence ID" value="SNR86045.1"/>
    <property type="molecule type" value="Genomic_DNA"/>
</dbReference>
<dbReference type="PANTHER" id="PTHR22726">
    <property type="entry name" value="METALLOENDOPEPTIDASE OMA1"/>
    <property type="match status" value="1"/>
</dbReference>
<dbReference type="InterPro" id="IPR051156">
    <property type="entry name" value="Mito/Outer_Membr_Metalloprot"/>
</dbReference>
<evidence type="ECO:0000256" key="7">
    <source>
        <dbReference type="SAM" id="Phobius"/>
    </source>
</evidence>
<keyword evidence="7" id="KW-0812">Transmembrane</keyword>